<feature type="compositionally biased region" description="Polar residues" evidence="3">
    <location>
        <begin position="141"/>
        <end position="153"/>
    </location>
</feature>
<dbReference type="AlphaFoldDB" id="A5E039"/>
<feature type="compositionally biased region" description="Low complexity" evidence="3">
    <location>
        <begin position="187"/>
        <end position="208"/>
    </location>
</feature>
<dbReference type="STRING" id="379508.A5E039"/>
<feature type="region of interest" description="Disordered" evidence="3">
    <location>
        <begin position="185"/>
        <end position="264"/>
    </location>
</feature>
<dbReference type="eggNOG" id="ENOG502QRG5">
    <property type="taxonomic scope" value="Eukaryota"/>
</dbReference>
<feature type="compositionally biased region" description="Basic and acidic residues" evidence="3">
    <location>
        <begin position="304"/>
        <end position="313"/>
    </location>
</feature>
<organism evidence="4 5">
    <name type="scientific">Lodderomyces elongisporus (strain ATCC 11503 / CBS 2605 / JCM 1781 / NBRC 1676 / NRRL YB-4239)</name>
    <name type="common">Yeast</name>
    <name type="synonym">Saccharomyces elongisporus</name>
    <dbReference type="NCBI Taxonomy" id="379508"/>
    <lineage>
        <taxon>Eukaryota</taxon>
        <taxon>Fungi</taxon>
        <taxon>Dikarya</taxon>
        <taxon>Ascomycota</taxon>
        <taxon>Saccharomycotina</taxon>
        <taxon>Pichiomycetes</taxon>
        <taxon>Debaryomycetaceae</taxon>
        <taxon>Candida/Lodderomyces clade</taxon>
        <taxon>Lodderomyces</taxon>
    </lineage>
</organism>
<feature type="compositionally biased region" description="Low complexity" evidence="3">
    <location>
        <begin position="101"/>
        <end position="111"/>
    </location>
</feature>
<dbReference type="Proteomes" id="UP000001996">
    <property type="component" value="Unassembled WGS sequence"/>
</dbReference>
<dbReference type="PANTHER" id="PTHR22691">
    <property type="entry name" value="YEAST SPT2-RELATED"/>
    <property type="match status" value="1"/>
</dbReference>
<evidence type="ECO:0000313" key="5">
    <source>
        <dbReference type="Proteomes" id="UP000001996"/>
    </source>
</evidence>
<feature type="region of interest" description="Disordered" evidence="3">
    <location>
        <begin position="87"/>
        <end position="159"/>
    </location>
</feature>
<evidence type="ECO:0000313" key="4">
    <source>
        <dbReference type="EMBL" id="EDK44797.1"/>
    </source>
</evidence>
<feature type="compositionally biased region" description="Polar residues" evidence="3">
    <location>
        <begin position="245"/>
        <end position="254"/>
    </location>
</feature>
<sequence length="412" mass="46628">MGLSSLLLQFEKRGKLPEKSVQTNNPLTLNVQSNNALTKSGTATSTTNTKNTGAKIASTERYVDPAIARLKELRRLEREKLEKLKPTTLRKISTRPVNTAQQQQQQQLQRNQGRESQQKTSTQRSKTNSSTVKNAPKKVSSYESTPVAKQQPTRPKMSYSELMKKAATIDQSKFSVKYPGKDALTKSTTNSASSPSASASASASRTSTPIPPSKNGLKHEKERRFNSAGSAGKRPSTDTYKDSQKAQAKQQTRPKNIHYQETIKDSALLNSRDLHKRMALAKAAPRQANAKIQEMLEKKRKMRQEHMKNRNVEYEESDDELSDFLVSDDEFEEEDGEGSNGGGYNREEIWAMFNKGKKRQYVYDDDSDDMEATGAEVLEEERRSKINAEREDRLEQERLERLAALKRKRLKH</sequence>
<dbReference type="GO" id="GO:0006334">
    <property type="term" value="P:nucleosome assembly"/>
    <property type="evidence" value="ECO:0007669"/>
    <property type="project" value="TreeGrafter"/>
</dbReference>
<dbReference type="PANTHER" id="PTHR22691:SF8">
    <property type="entry name" value="PROTEIN SPT2 HOMOLOG"/>
    <property type="match status" value="1"/>
</dbReference>
<name>A5E039_LODEL</name>
<accession>A5E039</accession>
<evidence type="ECO:0000256" key="1">
    <source>
        <dbReference type="ARBA" id="ARBA00006461"/>
    </source>
</evidence>
<dbReference type="GeneID" id="5233597"/>
<dbReference type="OrthoDB" id="4035998at2759"/>
<feature type="region of interest" description="Disordered" evidence="3">
    <location>
        <begin position="33"/>
        <end position="57"/>
    </location>
</feature>
<dbReference type="InterPro" id="IPR013256">
    <property type="entry name" value="Chromatin_SPT2"/>
</dbReference>
<dbReference type="KEGG" id="lel:PVL30_003801"/>
<dbReference type="EMBL" id="CH981526">
    <property type="protein sequence ID" value="EDK44797.1"/>
    <property type="molecule type" value="Genomic_DNA"/>
</dbReference>
<feature type="compositionally biased region" description="Polar residues" evidence="3">
    <location>
        <begin position="119"/>
        <end position="133"/>
    </location>
</feature>
<comment type="similarity">
    <text evidence="1">Belongs to the SPT2 family.</text>
</comment>
<dbReference type="Pfam" id="PF08243">
    <property type="entry name" value="SPT2"/>
    <property type="match status" value="1"/>
</dbReference>
<evidence type="ECO:0000256" key="2">
    <source>
        <dbReference type="ARBA" id="ARBA00023054"/>
    </source>
</evidence>
<dbReference type="GO" id="GO:0003677">
    <property type="term" value="F:DNA binding"/>
    <property type="evidence" value="ECO:0007669"/>
    <property type="project" value="TreeGrafter"/>
</dbReference>
<protein>
    <recommendedName>
        <fullName evidence="6">SPT2 chromatin protein</fullName>
    </recommendedName>
</protein>
<feature type="compositionally biased region" description="Basic and acidic residues" evidence="3">
    <location>
        <begin position="235"/>
        <end position="244"/>
    </location>
</feature>
<evidence type="ECO:0008006" key="6">
    <source>
        <dbReference type="Google" id="ProtNLM"/>
    </source>
</evidence>
<proteinExistence type="inferred from homology"/>
<dbReference type="HOGENOM" id="CLU_069667_0_0_1"/>
<feature type="region of interest" description="Disordered" evidence="3">
    <location>
        <begin position="300"/>
        <end position="320"/>
    </location>
</feature>
<dbReference type="InParanoid" id="A5E039"/>
<keyword evidence="2" id="KW-0175">Coiled coil</keyword>
<evidence type="ECO:0000256" key="3">
    <source>
        <dbReference type="SAM" id="MobiDB-lite"/>
    </source>
</evidence>
<gene>
    <name evidence="4" type="ORF">LELG_02976</name>
</gene>
<feature type="region of interest" description="Disordered" evidence="3">
    <location>
        <begin position="363"/>
        <end position="384"/>
    </location>
</feature>
<keyword evidence="5" id="KW-1185">Reference proteome</keyword>
<dbReference type="SMART" id="SM00784">
    <property type="entry name" value="SPT2"/>
    <property type="match status" value="1"/>
</dbReference>
<dbReference type="OMA" id="IWAMFNR"/>
<dbReference type="GO" id="GO:0005730">
    <property type="term" value="C:nucleolus"/>
    <property type="evidence" value="ECO:0007669"/>
    <property type="project" value="TreeGrafter"/>
</dbReference>
<reference evidence="4 5" key="1">
    <citation type="journal article" date="2009" name="Nature">
        <title>Evolution of pathogenicity and sexual reproduction in eight Candida genomes.</title>
        <authorList>
            <person name="Butler G."/>
            <person name="Rasmussen M.D."/>
            <person name="Lin M.F."/>
            <person name="Santos M.A."/>
            <person name="Sakthikumar S."/>
            <person name="Munro C.A."/>
            <person name="Rheinbay E."/>
            <person name="Grabherr M."/>
            <person name="Forche A."/>
            <person name="Reedy J.L."/>
            <person name="Agrafioti I."/>
            <person name="Arnaud M.B."/>
            <person name="Bates S."/>
            <person name="Brown A.J."/>
            <person name="Brunke S."/>
            <person name="Costanzo M.C."/>
            <person name="Fitzpatrick D.A."/>
            <person name="de Groot P.W."/>
            <person name="Harris D."/>
            <person name="Hoyer L.L."/>
            <person name="Hube B."/>
            <person name="Klis F.M."/>
            <person name="Kodira C."/>
            <person name="Lennard N."/>
            <person name="Logue M.E."/>
            <person name="Martin R."/>
            <person name="Neiman A.M."/>
            <person name="Nikolaou E."/>
            <person name="Quail M.A."/>
            <person name="Quinn J."/>
            <person name="Santos M.C."/>
            <person name="Schmitzberger F.F."/>
            <person name="Sherlock G."/>
            <person name="Shah P."/>
            <person name="Silverstein K.A."/>
            <person name="Skrzypek M.S."/>
            <person name="Soll D."/>
            <person name="Staggs R."/>
            <person name="Stansfield I."/>
            <person name="Stumpf M.P."/>
            <person name="Sudbery P.E."/>
            <person name="Srikantha T."/>
            <person name="Zeng Q."/>
            <person name="Berman J."/>
            <person name="Berriman M."/>
            <person name="Heitman J."/>
            <person name="Gow N.A."/>
            <person name="Lorenz M.C."/>
            <person name="Birren B.W."/>
            <person name="Kellis M."/>
            <person name="Cuomo C.A."/>
        </authorList>
    </citation>
    <scope>NUCLEOTIDE SEQUENCE [LARGE SCALE GENOMIC DNA]</scope>
    <source>
        <strain evidence="5">ATCC 11503 / BCRC 21390 / CBS 2605 / JCM 1781 / NBRC 1676 / NRRL YB-4239</strain>
    </source>
</reference>
<feature type="compositionally biased region" description="Low complexity" evidence="3">
    <location>
        <begin position="38"/>
        <end position="54"/>
    </location>
</feature>
<dbReference type="GO" id="GO:0042393">
    <property type="term" value="F:histone binding"/>
    <property type="evidence" value="ECO:0007669"/>
    <property type="project" value="TreeGrafter"/>
</dbReference>
<dbReference type="GO" id="GO:0006360">
    <property type="term" value="P:transcription by RNA polymerase I"/>
    <property type="evidence" value="ECO:0007669"/>
    <property type="project" value="TreeGrafter"/>
</dbReference>